<feature type="region of interest" description="Disordered" evidence="1">
    <location>
        <begin position="196"/>
        <end position="256"/>
    </location>
</feature>
<dbReference type="Proteomes" id="UP001501638">
    <property type="component" value="Unassembled WGS sequence"/>
</dbReference>
<keyword evidence="3" id="KW-1185">Reference proteome</keyword>
<reference evidence="2 3" key="1">
    <citation type="journal article" date="2019" name="Int. J. Syst. Evol. Microbiol.">
        <title>The Global Catalogue of Microorganisms (GCM) 10K type strain sequencing project: providing services to taxonomists for standard genome sequencing and annotation.</title>
        <authorList>
            <consortium name="The Broad Institute Genomics Platform"/>
            <consortium name="The Broad Institute Genome Sequencing Center for Infectious Disease"/>
            <person name="Wu L."/>
            <person name="Ma J."/>
        </authorList>
    </citation>
    <scope>NUCLEOTIDE SEQUENCE [LARGE SCALE GENOMIC DNA]</scope>
    <source>
        <strain evidence="2 3">JCM 6305</strain>
    </source>
</reference>
<feature type="compositionally biased region" description="Pro residues" evidence="1">
    <location>
        <begin position="230"/>
        <end position="245"/>
    </location>
</feature>
<evidence type="ECO:0008006" key="4">
    <source>
        <dbReference type="Google" id="ProtNLM"/>
    </source>
</evidence>
<name>A0ABN3J889_9ACTN</name>
<evidence type="ECO:0000256" key="1">
    <source>
        <dbReference type="SAM" id="MobiDB-lite"/>
    </source>
</evidence>
<proteinExistence type="predicted"/>
<dbReference type="PANTHER" id="PTHR38133:SF1">
    <property type="entry name" value="SLR1429 PROTEIN"/>
    <property type="match status" value="1"/>
</dbReference>
<accession>A0ABN3J889</accession>
<comment type="caution">
    <text evidence="2">The sequence shown here is derived from an EMBL/GenBank/DDBJ whole genome shotgun (WGS) entry which is preliminary data.</text>
</comment>
<evidence type="ECO:0000313" key="2">
    <source>
        <dbReference type="EMBL" id="GAA2423355.1"/>
    </source>
</evidence>
<protein>
    <recommendedName>
        <fullName evidence="4">SWF or SNF family helicase</fullName>
    </recommendedName>
</protein>
<sequence length="440" mass="47200">MDGANGADEGRERIFEALPPARGRGFARTWWGQSWLRALEDTALDPEQLKQGRKYARAGAVGAVSVRPGRVTAVVRDRDGIRRRCDVLVQRLDDAEWDRLLDVVAGEAGHVAALLDRDLPPRLAEDAAAAGVALLPGIGDLEPECDCGVWDHCLHTAAVSYQLARLLDRDPRLLLLMRGRDERSLLEEVQRRSALRAERAARPVGTAPPPGREPAGVPADEAYALGTILPPLPEAPPVPAEPGDPPSLTGGTPPAPGVDAGALEFLAARTAVAARRLLAEALAPDHADTAVPAPLTRWQDAVRLAAARPGADVVARLAAGCGRTPLELRMAVRAWEFGGLAGLAVLTEEWDPLPAERARAGERIAAAWADVRGEGDPPRLRVTRNRWTPVGTDLQLRLGRDGRWWPYRREGGRWWPAGPADRDPAAVLAEPCQASPSSTG</sequence>
<organism evidence="2 3">
    <name type="scientific">Streptomyces macrosporus</name>
    <dbReference type="NCBI Taxonomy" id="44032"/>
    <lineage>
        <taxon>Bacteria</taxon>
        <taxon>Bacillati</taxon>
        <taxon>Actinomycetota</taxon>
        <taxon>Actinomycetes</taxon>
        <taxon>Kitasatosporales</taxon>
        <taxon>Streptomycetaceae</taxon>
        <taxon>Streptomyces</taxon>
    </lineage>
</organism>
<evidence type="ECO:0000313" key="3">
    <source>
        <dbReference type="Proteomes" id="UP001501638"/>
    </source>
</evidence>
<dbReference type="EMBL" id="BAAASZ010000003">
    <property type="protein sequence ID" value="GAA2423355.1"/>
    <property type="molecule type" value="Genomic_DNA"/>
</dbReference>
<gene>
    <name evidence="2" type="ORF">GCM10010405_02090</name>
</gene>
<dbReference type="PANTHER" id="PTHR38133">
    <property type="entry name" value="SLR1429 PROTEIN"/>
    <property type="match status" value="1"/>
</dbReference>